<keyword evidence="4" id="KW-1003">Cell membrane</keyword>
<dbReference type="GO" id="GO:0005886">
    <property type="term" value="C:plasma membrane"/>
    <property type="evidence" value="ECO:0007669"/>
    <property type="project" value="UniProtKB-SubCell"/>
</dbReference>
<keyword evidence="6 8" id="KW-1133">Transmembrane helix</keyword>
<feature type="transmembrane region" description="Helical" evidence="8">
    <location>
        <begin position="62"/>
        <end position="89"/>
    </location>
</feature>
<evidence type="ECO:0000256" key="7">
    <source>
        <dbReference type="ARBA" id="ARBA00023136"/>
    </source>
</evidence>
<evidence type="ECO:0000313" key="10">
    <source>
        <dbReference type="EMBL" id="PSW13545.1"/>
    </source>
</evidence>
<evidence type="ECO:0000256" key="5">
    <source>
        <dbReference type="ARBA" id="ARBA00022692"/>
    </source>
</evidence>
<dbReference type="EMBL" id="PYMB01000003">
    <property type="protein sequence ID" value="PSW13545.1"/>
    <property type="molecule type" value="Genomic_DNA"/>
</dbReference>
<keyword evidence="7 8" id="KW-0472">Membrane</keyword>
<dbReference type="Pfam" id="PF00528">
    <property type="entry name" value="BPD_transp_1"/>
    <property type="match status" value="1"/>
</dbReference>
<feature type="transmembrane region" description="Helical" evidence="8">
    <location>
        <begin position="178"/>
        <end position="203"/>
    </location>
</feature>
<dbReference type="PROSITE" id="PS50928">
    <property type="entry name" value="ABC_TM1"/>
    <property type="match status" value="1"/>
</dbReference>
<dbReference type="Gene3D" id="1.10.3720.10">
    <property type="entry name" value="MetI-like"/>
    <property type="match status" value="1"/>
</dbReference>
<feature type="transmembrane region" description="Helical" evidence="8">
    <location>
        <begin position="101"/>
        <end position="123"/>
    </location>
</feature>
<accession>A0A2T3NG61</accession>
<evidence type="ECO:0000256" key="2">
    <source>
        <dbReference type="ARBA" id="ARBA00009047"/>
    </source>
</evidence>
<dbReference type="InterPro" id="IPR050901">
    <property type="entry name" value="BP-dep_ABC_trans_perm"/>
</dbReference>
<dbReference type="OrthoDB" id="9794684at2"/>
<dbReference type="CDD" id="cd06261">
    <property type="entry name" value="TM_PBP2"/>
    <property type="match status" value="1"/>
</dbReference>
<evidence type="ECO:0000259" key="9">
    <source>
        <dbReference type="PROSITE" id="PS50928"/>
    </source>
</evidence>
<gene>
    <name evidence="10" type="ORF">C9J01_12020</name>
</gene>
<dbReference type="RefSeq" id="WP_107298365.1">
    <property type="nucleotide sequence ID" value="NZ_PYMB01000003.1"/>
</dbReference>
<dbReference type="InterPro" id="IPR000515">
    <property type="entry name" value="MetI-like"/>
</dbReference>
<dbReference type="PANTHER" id="PTHR32243:SF18">
    <property type="entry name" value="INNER MEMBRANE ABC TRANSPORTER PERMEASE PROTEIN YCJP"/>
    <property type="match status" value="1"/>
</dbReference>
<feature type="domain" description="ABC transmembrane type-1" evidence="9">
    <location>
        <begin position="64"/>
        <end position="257"/>
    </location>
</feature>
<keyword evidence="3 8" id="KW-0813">Transport</keyword>
<evidence type="ECO:0000256" key="1">
    <source>
        <dbReference type="ARBA" id="ARBA00004651"/>
    </source>
</evidence>
<dbReference type="Proteomes" id="UP000241346">
    <property type="component" value="Unassembled WGS sequence"/>
</dbReference>
<feature type="transmembrane region" description="Helical" evidence="8">
    <location>
        <begin position="7"/>
        <end position="26"/>
    </location>
</feature>
<dbReference type="PANTHER" id="PTHR32243">
    <property type="entry name" value="MALTOSE TRANSPORT SYSTEM PERMEASE-RELATED"/>
    <property type="match status" value="1"/>
</dbReference>
<reference evidence="10 11" key="1">
    <citation type="submission" date="2018-03" db="EMBL/GenBank/DDBJ databases">
        <title>Whole genome sequencing of Histamine producing bacteria.</title>
        <authorList>
            <person name="Butler K."/>
        </authorList>
    </citation>
    <scope>NUCLEOTIDE SEQUENCE [LARGE SCALE GENOMIC DNA]</scope>
    <source>
        <strain evidence="10 11">DSM 19138</strain>
    </source>
</reference>
<evidence type="ECO:0000256" key="8">
    <source>
        <dbReference type="RuleBase" id="RU363032"/>
    </source>
</evidence>
<organism evidence="10 11">
    <name type="scientific">Photobacterium rosenbergii</name>
    <dbReference type="NCBI Taxonomy" id="294936"/>
    <lineage>
        <taxon>Bacteria</taxon>
        <taxon>Pseudomonadati</taxon>
        <taxon>Pseudomonadota</taxon>
        <taxon>Gammaproteobacteria</taxon>
        <taxon>Vibrionales</taxon>
        <taxon>Vibrionaceae</taxon>
        <taxon>Photobacterium</taxon>
    </lineage>
</organism>
<dbReference type="AlphaFoldDB" id="A0A2T3NG61"/>
<comment type="subcellular location">
    <subcellularLocation>
        <location evidence="1 8">Cell membrane</location>
        <topology evidence="1 8">Multi-pass membrane protein</topology>
    </subcellularLocation>
</comment>
<sequence length="270" mass="29956">MNRFVHSVLVWLAVGLFLLPIIWMFGTAFKPPGEILRSGASLLPSQLSIEAFKALWEGDFQILIGNTVLIALSATMVSVIVAFFTAYALVRYQFPAKLDNVFLLLVLVIKMMPPIVVAIPLYSLMNQLGLLNSKLGLILAYQVYTLPFCIWMLLGFIRDIPLEIEEAGAMDGAHLFNRLAHIVFPLCAPGLVATAIFAMILGWNEFLFSLLFIHTPDKFTIPLFISNFMTEDGTAWGELMAAGIVSSLPMLALAGYMQRYLLRGFSMGLK</sequence>
<dbReference type="GO" id="GO:0055085">
    <property type="term" value="P:transmembrane transport"/>
    <property type="evidence" value="ECO:0007669"/>
    <property type="project" value="InterPro"/>
</dbReference>
<feature type="transmembrane region" description="Helical" evidence="8">
    <location>
        <begin position="135"/>
        <end position="157"/>
    </location>
</feature>
<dbReference type="SUPFAM" id="SSF161098">
    <property type="entry name" value="MetI-like"/>
    <property type="match status" value="1"/>
</dbReference>
<dbReference type="InterPro" id="IPR035906">
    <property type="entry name" value="MetI-like_sf"/>
</dbReference>
<proteinExistence type="inferred from homology"/>
<comment type="caution">
    <text evidence="10">The sequence shown here is derived from an EMBL/GenBank/DDBJ whole genome shotgun (WGS) entry which is preliminary data.</text>
</comment>
<keyword evidence="5 8" id="KW-0812">Transmembrane</keyword>
<feature type="transmembrane region" description="Helical" evidence="8">
    <location>
        <begin position="239"/>
        <end position="257"/>
    </location>
</feature>
<protein>
    <submittedName>
        <fullName evidence="10">Sugar ABC transporter permease</fullName>
    </submittedName>
</protein>
<evidence type="ECO:0000313" key="11">
    <source>
        <dbReference type="Proteomes" id="UP000241346"/>
    </source>
</evidence>
<comment type="similarity">
    <text evidence="2">Belongs to the binding-protein-dependent transport system permease family. MalFG subfamily.</text>
</comment>
<evidence type="ECO:0000256" key="6">
    <source>
        <dbReference type="ARBA" id="ARBA00022989"/>
    </source>
</evidence>
<evidence type="ECO:0000256" key="3">
    <source>
        <dbReference type="ARBA" id="ARBA00022448"/>
    </source>
</evidence>
<name>A0A2T3NG61_9GAMM</name>
<evidence type="ECO:0000256" key="4">
    <source>
        <dbReference type="ARBA" id="ARBA00022475"/>
    </source>
</evidence>